<evidence type="ECO:0000313" key="2">
    <source>
        <dbReference type="Proteomes" id="UP001174909"/>
    </source>
</evidence>
<dbReference type="PANTHER" id="PTHR33960:SF1">
    <property type="entry name" value="SIMILAR TO KIAA0825 PROTEIN"/>
    <property type="match status" value="1"/>
</dbReference>
<organism evidence="1 2">
    <name type="scientific">Geodia barretti</name>
    <name type="common">Barrett's horny sponge</name>
    <dbReference type="NCBI Taxonomy" id="519541"/>
    <lineage>
        <taxon>Eukaryota</taxon>
        <taxon>Metazoa</taxon>
        <taxon>Porifera</taxon>
        <taxon>Demospongiae</taxon>
        <taxon>Heteroscleromorpha</taxon>
        <taxon>Tetractinellida</taxon>
        <taxon>Astrophorina</taxon>
        <taxon>Geodiidae</taxon>
        <taxon>Geodia</taxon>
    </lineage>
</organism>
<name>A0AA35R9B7_GEOBA</name>
<dbReference type="InterPro" id="IPR027993">
    <property type="entry name" value="DUF4495"/>
</dbReference>
<proteinExistence type="predicted"/>
<sequence length="579" mass="64655">MAVAKQLGDLLRLVVSSVGEDGTLYLCGTCVVLERLSRERGGETASEELLAGLLEQLHLALEKCRHPTCDEREPERGGRGVGEGPEWWEKRVGERWESVWQLCRETVRDVGEERRQTLLSLVCECRHFAAVCCQLLATALAAGRSCVCWLNGRESRFLLQFVERFWSAHIDRFADRVDPISDGTRGDEVHTIWCRCLEHLVLLVTIHEVAQDTTAPTSHTEFLCQNASNKLAITLSRSFPQTLHAVYQQWWNSDKDTLQNSPEIPTINKDGTGLILKSGSYLDSSLFLFGSVLVPWNRVGTVRRSCLETILRMANLHLKNLSQVVELVPKCAPPRLWYVAINSAICLHSMLTCLQSILNPSGNYGLLFFSLLEEVTQFADTLGTHVISHHTSLLRYSILQDSDAGDWNQPQPYLEAIGSIIAPWISSPLPSSLPPLLQTQFSFSLSLVSWALNGADTNHRPFPPHICEEIKEGLPLIKKRLQSFGSTLSGSSPDSIPDDKELGHEVVADVLENSPQAQESLRYIYQWLQARKVGVSSHGNQGSCIVHFHRITSLRCCSSCLATTNQNTSYPSRLLPVTH</sequence>
<accession>A0AA35R9B7</accession>
<dbReference type="Pfam" id="PF14906">
    <property type="entry name" value="DUF4495"/>
    <property type="match status" value="1"/>
</dbReference>
<dbReference type="AlphaFoldDB" id="A0AA35R9B7"/>
<reference evidence="1" key="1">
    <citation type="submission" date="2023-03" db="EMBL/GenBank/DDBJ databases">
        <authorList>
            <person name="Steffen K."/>
            <person name="Cardenas P."/>
        </authorList>
    </citation>
    <scope>NUCLEOTIDE SEQUENCE</scope>
</reference>
<dbReference type="PANTHER" id="PTHR33960">
    <property type="entry name" value="SIMILAR TO KIAA0825 PROTEIN"/>
    <property type="match status" value="1"/>
</dbReference>
<dbReference type="EMBL" id="CASHTH010000689">
    <property type="protein sequence ID" value="CAI8006481.1"/>
    <property type="molecule type" value="Genomic_DNA"/>
</dbReference>
<dbReference type="Proteomes" id="UP001174909">
    <property type="component" value="Unassembled WGS sequence"/>
</dbReference>
<evidence type="ECO:0000313" key="1">
    <source>
        <dbReference type="EMBL" id="CAI8006481.1"/>
    </source>
</evidence>
<gene>
    <name evidence="1" type="ORF">GBAR_LOCUS4740</name>
</gene>
<comment type="caution">
    <text evidence="1">The sequence shown here is derived from an EMBL/GenBank/DDBJ whole genome shotgun (WGS) entry which is preliminary data.</text>
</comment>
<protein>
    <submittedName>
        <fullName evidence="1">Uncharacterized protein</fullName>
    </submittedName>
</protein>
<keyword evidence="2" id="KW-1185">Reference proteome</keyword>